<dbReference type="InterPro" id="IPR029044">
    <property type="entry name" value="Nucleotide-diphossugar_trans"/>
</dbReference>
<sequence length="289" mass="33388">MALASIIIISYNEGQWLRKTVESFLAAKTKIPFQIIVVDDGSTDQSTAFLNSSRYKNIDLIKLKRSGITKAKNIGASQAKGEVLLFSDAHILVEDFWLDRMLEDLKEKTILSPLVASLLEPHRVGMGLTLNEELLPCWRSYKTNVVEKVPMLPGGFMLIKKSDFDVLGGYDEDLKIWGYDDCEFSLRALLFGFNLLVTPKTKVFHLFRSGQTYKGYNENVLFNLGWLACLHFKTQRILKVLTKINRFPRAFTITEKLAKEQKLWQLREKYLKIRVYDDDWYFSTFGIDF</sequence>
<dbReference type="Proteomes" id="UP000187485">
    <property type="component" value="Unassembled WGS sequence"/>
</dbReference>
<dbReference type="PANTHER" id="PTHR43685">
    <property type="entry name" value="GLYCOSYLTRANSFERASE"/>
    <property type="match status" value="1"/>
</dbReference>
<feature type="domain" description="Glycosyltransferase 2-like" evidence="2">
    <location>
        <begin position="5"/>
        <end position="165"/>
    </location>
</feature>
<proteinExistence type="inferred from homology"/>
<dbReference type="OrthoDB" id="396512at2"/>
<comment type="caution">
    <text evidence="3">The sequence shown here is derived from an EMBL/GenBank/DDBJ whole genome shotgun (WGS) entry which is preliminary data.</text>
</comment>
<accession>A0A1L8CTJ0</accession>
<protein>
    <recommendedName>
        <fullName evidence="2">Glycosyltransferase 2-like domain-containing protein</fullName>
    </recommendedName>
</protein>
<dbReference type="Pfam" id="PF00535">
    <property type="entry name" value="Glycos_transf_2"/>
    <property type="match status" value="1"/>
</dbReference>
<dbReference type="Gene3D" id="3.90.550.10">
    <property type="entry name" value="Spore Coat Polysaccharide Biosynthesis Protein SpsA, Chain A"/>
    <property type="match status" value="1"/>
</dbReference>
<name>A0A1L8CTJ0_9THEO</name>
<evidence type="ECO:0000313" key="3">
    <source>
        <dbReference type="EMBL" id="GAV22149.1"/>
    </source>
</evidence>
<dbReference type="InterPro" id="IPR050834">
    <property type="entry name" value="Glycosyltransf_2"/>
</dbReference>
<dbReference type="SUPFAM" id="SSF53448">
    <property type="entry name" value="Nucleotide-diphospho-sugar transferases"/>
    <property type="match status" value="1"/>
</dbReference>
<dbReference type="RefSeq" id="WP_075858626.1">
    <property type="nucleotide sequence ID" value="NZ_BDJK01000009.1"/>
</dbReference>
<evidence type="ECO:0000256" key="1">
    <source>
        <dbReference type="ARBA" id="ARBA00006739"/>
    </source>
</evidence>
<dbReference type="InterPro" id="IPR001173">
    <property type="entry name" value="Glyco_trans_2-like"/>
</dbReference>
<keyword evidence="4" id="KW-1185">Reference proteome</keyword>
<reference evidence="4" key="1">
    <citation type="submission" date="2016-12" db="EMBL/GenBank/DDBJ databases">
        <title>Draft Genome Sequences od Carboxydothermus pertinax and islandicus, Hydrogenogenic Carboxydotrophic Bacteria.</title>
        <authorList>
            <person name="Fukuyama Y."/>
            <person name="Ohmae K."/>
            <person name="Yoneda Y."/>
            <person name="Yoshida T."/>
            <person name="Sako Y."/>
        </authorList>
    </citation>
    <scope>NUCLEOTIDE SEQUENCE [LARGE SCALE GENOMIC DNA]</scope>
    <source>
        <strain evidence="4">Ug1</strain>
    </source>
</reference>
<dbReference type="AlphaFoldDB" id="A0A1L8CTJ0"/>
<comment type="similarity">
    <text evidence="1">Belongs to the glycosyltransferase 2 family.</text>
</comment>
<gene>
    <name evidence="3" type="ORF">cpu_06590</name>
</gene>
<dbReference type="STRING" id="870242.cpu_06590"/>
<organism evidence="3 4">
    <name type="scientific">Carboxydothermus pertinax</name>
    <dbReference type="NCBI Taxonomy" id="870242"/>
    <lineage>
        <taxon>Bacteria</taxon>
        <taxon>Bacillati</taxon>
        <taxon>Bacillota</taxon>
        <taxon>Clostridia</taxon>
        <taxon>Thermoanaerobacterales</taxon>
        <taxon>Thermoanaerobacteraceae</taxon>
        <taxon>Carboxydothermus</taxon>
    </lineage>
</organism>
<dbReference type="EMBL" id="BDJK01000009">
    <property type="protein sequence ID" value="GAV22149.1"/>
    <property type="molecule type" value="Genomic_DNA"/>
</dbReference>
<evidence type="ECO:0000259" key="2">
    <source>
        <dbReference type="Pfam" id="PF00535"/>
    </source>
</evidence>
<evidence type="ECO:0000313" key="4">
    <source>
        <dbReference type="Proteomes" id="UP000187485"/>
    </source>
</evidence>
<dbReference type="PANTHER" id="PTHR43685:SF11">
    <property type="entry name" value="GLYCOSYLTRANSFERASE TAGX-RELATED"/>
    <property type="match status" value="1"/>
</dbReference>